<reference evidence="2 3" key="1">
    <citation type="submission" date="2018-05" db="EMBL/GenBank/DDBJ databases">
        <title>Genomic Encyclopedia of Type Strains, Phase IV (KMG-IV): sequencing the most valuable type-strain genomes for metagenomic binning, comparative biology and taxonomic classification.</title>
        <authorList>
            <person name="Goeker M."/>
        </authorList>
    </citation>
    <scope>NUCLEOTIDE SEQUENCE [LARGE SCALE GENOMIC DNA]</scope>
    <source>
        <strain evidence="2 3">DSM 18773</strain>
    </source>
</reference>
<name>A0A316D796_9BACL</name>
<evidence type="ECO:0000256" key="1">
    <source>
        <dbReference type="SAM" id="MobiDB-lite"/>
    </source>
</evidence>
<accession>A0A316D796</accession>
<protein>
    <submittedName>
        <fullName evidence="2">Uncharacterized protein</fullName>
    </submittedName>
</protein>
<evidence type="ECO:0000313" key="2">
    <source>
        <dbReference type="EMBL" id="PWK11527.1"/>
    </source>
</evidence>
<organism evidence="2 3">
    <name type="scientific">Tumebacillus permanentifrigoris</name>
    <dbReference type="NCBI Taxonomy" id="378543"/>
    <lineage>
        <taxon>Bacteria</taxon>
        <taxon>Bacillati</taxon>
        <taxon>Bacillota</taxon>
        <taxon>Bacilli</taxon>
        <taxon>Bacillales</taxon>
        <taxon>Alicyclobacillaceae</taxon>
        <taxon>Tumebacillus</taxon>
    </lineage>
</organism>
<proteinExistence type="predicted"/>
<dbReference type="RefSeq" id="WP_109689667.1">
    <property type="nucleotide sequence ID" value="NZ_QGGL01000010.1"/>
</dbReference>
<evidence type="ECO:0000313" key="3">
    <source>
        <dbReference type="Proteomes" id="UP000245634"/>
    </source>
</evidence>
<keyword evidence="3" id="KW-1185">Reference proteome</keyword>
<dbReference type="OrthoDB" id="2378914at2"/>
<feature type="region of interest" description="Disordered" evidence="1">
    <location>
        <begin position="344"/>
        <end position="387"/>
    </location>
</feature>
<sequence>MSTQYRSPATNGRAVPTGIANPSLERSNREVGTIGGANAAENVRILHEGILIPVPSAGQNHPQAFRDFVQELLTTKNGLSYTDVGRNLSEVTSHWPNGEVVLDWRQAVAEPHAGRDGHTATTPSGAAIVPPIQFHTFWNQLNKKPSTQLGAHLITQLGNAGLSRFLVNRAPLIDHLTRSNSPISGGTFPDIHHLLNAGGTSSADSVGINTATEMPRAQLERQTFVNRLLLALRGADGRQPQPSLPRSIRNIMSSSNETDFLTNTSNAERSTPFATTVWRMLGASSSSEPQAAMERFFTKGTLGAHQQQASISLLHRLHTEEQAITYERIRDRYLTLHEETTHVVPLHHRQDPSSNTEIVRLDHRQPESSTSSARDESRSSTKAVVTTPIVTVEAPTNPSPTDLSQVDIDRLVDRVYREFQKKLAFERSIRGI</sequence>
<gene>
    <name evidence="2" type="ORF">C7459_11056</name>
</gene>
<dbReference type="Proteomes" id="UP000245634">
    <property type="component" value="Unassembled WGS sequence"/>
</dbReference>
<dbReference type="EMBL" id="QGGL01000010">
    <property type="protein sequence ID" value="PWK11527.1"/>
    <property type="molecule type" value="Genomic_DNA"/>
</dbReference>
<dbReference type="AlphaFoldDB" id="A0A316D796"/>
<comment type="caution">
    <text evidence="2">The sequence shown here is derived from an EMBL/GenBank/DDBJ whole genome shotgun (WGS) entry which is preliminary data.</text>
</comment>